<organism evidence="5 6">
    <name type="scientific">Allomesorhizobium camelthorni</name>
    <dbReference type="NCBI Taxonomy" id="475069"/>
    <lineage>
        <taxon>Bacteria</taxon>
        <taxon>Pseudomonadati</taxon>
        <taxon>Pseudomonadota</taxon>
        <taxon>Alphaproteobacteria</taxon>
        <taxon>Hyphomicrobiales</taxon>
        <taxon>Phyllobacteriaceae</taxon>
        <taxon>Allomesorhizobium</taxon>
    </lineage>
</organism>
<protein>
    <submittedName>
        <fullName evidence="5">Helix-turn-helix transcriptional regulator</fullName>
    </submittedName>
</protein>
<dbReference type="InterPro" id="IPR011991">
    <property type="entry name" value="ArsR-like_HTH"/>
</dbReference>
<sequence length="240" mass="26944">MEERGGYGQFCPVAMAAEILCTRWTTLIVRELLCGTTRFNDLRRGVPRMSPSLLSKRLKELEKAGVIATVRSAGGSVEYRLTPAGEELGPIVMAMGFWGQRWVESTLSLKNLDPSLLMWDMRRKLNPEPLPPGRCTIQFQYPELPPARQNWWLVIEDGNVDLCGFDPGYELNLLVRCSLKTMTAIWMGLTVVRTEIEAGRLELDGDPSIANSMQRWLGLSPFAAESRRVPDPTGRFSELA</sequence>
<dbReference type="GO" id="GO:0003677">
    <property type="term" value="F:DNA binding"/>
    <property type="evidence" value="ECO:0007669"/>
    <property type="project" value="UniProtKB-KW"/>
</dbReference>
<evidence type="ECO:0000256" key="2">
    <source>
        <dbReference type="ARBA" id="ARBA00023125"/>
    </source>
</evidence>
<dbReference type="PANTHER" id="PTHR33204:SF18">
    <property type="entry name" value="TRANSCRIPTIONAL REGULATORY PROTEIN"/>
    <property type="match status" value="1"/>
</dbReference>
<accession>A0A6G4WE14</accession>
<dbReference type="GO" id="GO:0006355">
    <property type="term" value="P:regulation of DNA-templated transcription"/>
    <property type="evidence" value="ECO:0007669"/>
    <property type="project" value="UniProtKB-ARBA"/>
</dbReference>
<feature type="domain" description="HTH hxlR-type" evidence="4">
    <location>
        <begin position="11"/>
        <end position="107"/>
    </location>
</feature>
<comment type="caution">
    <text evidence="5">The sequence shown here is derived from an EMBL/GenBank/DDBJ whole genome shotgun (WGS) entry which is preliminary data.</text>
</comment>
<dbReference type="EMBL" id="JAAKZF010000018">
    <property type="protein sequence ID" value="NGO52476.1"/>
    <property type="molecule type" value="Genomic_DNA"/>
</dbReference>
<keyword evidence="3" id="KW-0804">Transcription</keyword>
<dbReference type="InterPro" id="IPR036390">
    <property type="entry name" value="WH_DNA-bd_sf"/>
</dbReference>
<dbReference type="Pfam" id="PF01638">
    <property type="entry name" value="HxlR"/>
    <property type="match status" value="1"/>
</dbReference>
<dbReference type="CDD" id="cd00090">
    <property type="entry name" value="HTH_ARSR"/>
    <property type="match status" value="1"/>
</dbReference>
<gene>
    <name evidence="5" type="ORF">G6N73_15030</name>
</gene>
<dbReference type="AlphaFoldDB" id="A0A6G4WE14"/>
<evidence type="ECO:0000256" key="3">
    <source>
        <dbReference type="ARBA" id="ARBA00023163"/>
    </source>
</evidence>
<evidence type="ECO:0000313" key="5">
    <source>
        <dbReference type="EMBL" id="NGO52476.1"/>
    </source>
</evidence>
<dbReference type="InterPro" id="IPR002577">
    <property type="entry name" value="HTH_HxlR"/>
</dbReference>
<dbReference type="InterPro" id="IPR036388">
    <property type="entry name" value="WH-like_DNA-bd_sf"/>
</dbReference>
<dbReference type="InterPro" id="IPR036527">
    <property type="entry name" value="SCP2_sterol-bd_dom_sf"/>
</dbReference>
<evidence type="ECO:0000313" key="6">
    <source>
        <dbReference type="Proteomes" id="UP001642900"/>
    </source>
</evidence>
<dbReference type="RefSeq" id="WP_165028998.1">
    <property type="nucleotide sequence ID" value="NZ_JAAKZF010000018.1"/>
</dbReference>
<evidence type="ECO:0000259" key="4">
    <source>
        <dbReference type="PROSITE" id="PS51118"/>
    </source>
</evidence>
<evidence type="ECO:0000256" key="1">
    <source>
        <dbReference type="ARBA" id="ARBA00023015"/>
    </source>
</evidence>
<dbReference type="PROSITE" id="PS51118">
    <property type="entry name" value="HTH_HXLR"/>
    <property type="match status" value="1"/>
</dbReference>
<keyword evidence="6" id="KW-1185">Reference proteome</keyword>
<keyword evidence="2" id="KW-0238">DNA-binding</keyword>
<name>A0A6G4WE14_9HYPH</name>
<dbReference type="Gene3D" id="1.10.10.10">
    <property type="entry name" value="Winged helix-like DNA-binding domain superfamily/Winged helix DNA-binding domain"/>
    <property type="match status" value="1"/>
</dbReference>
<proteinExistence type="predicted"/>
<dbReference type="PANTHER" id="PTHR33204">
    <property type="entry name" value="TRANSCRIPTIONAL REGULATOR, MARR FAMILY"/>
    <property type="match status" value="1"/>
</dbReference>
<dbReference type="SUPFAM" id="SSF46785">
    <property type="entry name" value="Winged helix' DNA-binding domain"/>
    <property type="match status" value="1"/>
</dbReference>
<keyword evidence="1" id="KW-0805">Transcription regulation</keyword>
<dbReference type="SUPFAM" id="SSF55718">
    <property type="entry name" value="SCP-like"/>
    <property type="match status" value="1"/>
</dbReference>
<reference evidence="5 6" key="1">
    <citation type="submission" date="2020-02" db="EMBL/GenBank/DDBJ databases">
        <title>Genome sequence of strain CCNWXJ40-4.</title>
        <authorList>
            <person name="Gao J."/>
            <person name="Sun J."/>
        </authorList>
    </citation>
    <scope>NUCLEOTIDE SEQUENCE [LARGE SCALE GENOMIC DNA]</scope>
    <source>
        <strain evidence="5 6">CCNWXJ 40-4</strain>
    </source>
</reference>
<dbReference type="Proteomes" id="UP001642900">
    <property type="component" value="Unassembled WGS sequence"/>
</dbReference>